<reference evidence="2 3" key="1">
    <citation type="submission" date="2017-03" db="EMBL/GenBank/DDBJ databases">
        <title>Genome analysis of strain PAMC 26510.</title>
        <authorList>
            <person name="Oh H.-M."/>
            <person name="Yang J.-A."/>
        </authorList>
    </citation>
    <scope>NUCLEOTIDE SEQUENCE [LARGE SCALE GENOMIC DNA]</scope>
    <source>
        <strain evidence="2 3">PAMC 26510</strain>
    </source>
</reference>
<dbReference type="EMBL" id="NBTY01000017">
    <property type="protein sequence ID" value="OTP79976.1"/>
    <property type="molecule type" value="Genomic_DNA"/>
</dbReference>
<proteinExistence type="predicted"/>
<comment type="caution">
    <text evidence="2">The sequence shown here is derived from an EMBL/GenBank/DDBJ whole genome shotgun (WGS) entry which is preliminary data.</text>
</comment>
<evidence type="ECO:0000313" key="2">
    <source>
        <dbReference type="EMBL" id="OTP79976.1"/>
    </source>
</evidence>
<name>A0A242N9Z5_CABSO</name>
<feature type="region of interest" description="Disordered" evidence="1">
    <location>
        <begin position="87"/>
        <end position="112"/>
    </location>
</feature>
<sequence>MRVPSALGVSTAINPPPDDAALVTGAAHVITKAAFDTTDGETTAEVAPATTPALPVVPAGPLAGLPEAGADVPEAVTEPFPLAAAAAPPPLAALLEPPPPPPPHAANDSRTE</sequence>
<feature type="compositionally biased region" description="Pro residues" evidence="1">
    <location>
        <begin position="87"/>
        <end position="104"/>
    </location>
</feature>
<organism evidence="2 3">
    <name type="scientific">Caballeronia sordidicola</name>
    <name type="common">Burkholderia sordidicola</name>
    <dbReference type="NCBI Taxonomy" id="196367"/>
    <lineage>
        <taxon>Bacteria</taxon>
        <taxon>Pseudomonadati</taxon>
        <taxon>Pseudomonadota</taxon>
        <taxon>Betaproteobacteria</taxon>
        <taxon>Burkholderiales</taxon>
        <taxon>Burkholderiaceae</taxon>
        <taxon>Caballeronia</taxon>
    </lineage>
</organism>
<dbReference type="RefSeq" id="WP_256927529.1">
    <property type="nucleotide sequence ID" value="NZ_NBTY01000017.1"/>
</dbReference>
<gene>
    <name evidence="2" type="ORF">PAMC26510_04190</name>
</gene>
<dbReference type="Proteomes" id="UP000194546">
    <property type="component" value="Unassembled WGS sequence"/>
</dbReference>
<evidence type="ECO:0000256" key="1">
    <source>
        <dbReference type="SAM" id="MobiDB-lite"/>
    </source>
</evidence>
<evidence type="ECO:0000313" key="3">
    <source>
        <dbReference type="Proteomes" id="UP000194546"/>
    </source>
</evidence>
<protein>
    <submittedName>
        <fullName evidence="2">Uncharacterized protein</fullName>
    </submittedName>
</protein>
<accession>A0A242N9Z5</accession>
<dbReference type="AlphaFoldDB" id="A0A242N9Z5"/>